<protein>
    <submittedName>
        <fullName evidence="2">Uncharacterized protein</fullName>
    </submittedName>
</protein>
<dbReference type="AlphaFoldDB" id="A0A067PM78"/>
<dbReference type="EMBL" id="KL197740">
    <property type="protein sequence ID" value="KDQ52377.1"/>
    <property type="molecule type" value="Genomic_DNA"/>
</dbReference>
<dbReference type="OrthoDB" id="3211402at2759"/>
<feature type="region of interest" description="Disordered" evidence="1">
    <location>
        <begin position="213"/>
        <end position="236"/>
    </location>
</feature>
<organism evidence="2 3">
    <name type="scientific">Jaapia argillacea MUCL 33604</name>
    <dbReference type="NCBI Taxonomy" id="933084"/>
    <lineage>
        <taxon>Eukaryota</taxon>
        <taxon>Fungi</taxon>
        <taxon>Dikarya</taxon>
        <taxon>Basidiomycota</taxon>
        <taxon>Agaricomycotina</taxon>
        <taxon>Agaricomycetes</taxon>
        <taxon>Agaricomycetidae</taxon>
        <taxon>Jaapiales</taxon>
        <taxon>Jaapiaceae</taxon>
        <taxon>Jaapia</taxon>
    </lineage>
</organism>
<feature type="compositionally biased region" description="Basic residues" evidence="1">
    <location>
        <begin position="214"/>
        <end position="227"/>
    </location>
</feature>
<name>A0A067PM78_9AGAM</name>
<evidence type="ECO:0000256" key="1">
    <source>
        <dbReference type="SAM" id="MobiDB-lite"/>
    </source>
</evidence>
<proteinExistence type="predicted"/>
<keyword evidence="3" id="KW-1185">Reference proteome</keyword>
<gene>
    <name evidence="2" type="ORF">JAAARDRAFT_50293</name>
</gene>
<reference evidence="3" key="1">
    <citation type="journal article" date="2014" name="Proc. Natl. Acad. Sci. U.S.A.">
        <title>Extensive sampling of basidiomycete genomes demonstrates inadequacy of the white-rot/brown-rot paradigm for wood decay fungi.</title>
        <authorList>
            <person name="Riley R."/>
            <person name="Salamov A.A."/>
            <person name="Brown D.W."/>
            <person name="Nagy L.G."/>
            <person name="Floudas D."/>
            <person name="Held B.W."/>
            <person name="Levasseur A."/>
            <person name="Lombard V."/>
            <person name="Morin E."/>
            <person name="Otillar R."/>
            <person name="Lindquist E.A."/>
            <person name="Sun H."/>
            <person name="LaButti K.M."/>
            <person name="Schmutz J."/>
            <person name="Jabbour D."/>
            <person name="Luo H."/>
            <person name="Baker S.E."/>
            <person name="Pisabarro A.G."/>
            <person name="Walton J.D."/>
            <person name="Blanchette R.A."/>
            <person name="Henrissat B."/>
            <person name="Martin F."/>
            <person name="Cullen D."/>
            <person name="Hibbett D.S."/>
            <person name="Grigoriev I.V."/>
        </authorList>
    </citation>
    <scope>NUCLEOTIDE SEQUENCE [LARGE SCALE GENOMIC DNA]</scope>
    <source>
        <strain evidence="3">MUCL 33604</strain>
    </source>
</reference>
<dbReference type="InParanoid" id="A0A067PM78"/>
<accession>A0A067PM78</accession>
<evidence type="ECO:0000313" key="3">
    <source>
        <dbReference type="Proteomes" id="UP000027265"/>
    </source>
</evidence>
<evidence type="ECO:0000313" key="2">
    <source>
        <dbReference type="EMBL" id="KDQ52377.1"/>
    </source>
</evidence>
<sequence length="346" mass="38779">MNKSEKVHTYVAQMQIVDNFKILFGKKDKKDGMGKTIWLEYTAIDKTAIGVHMKNKYDALIKQHKEEAAHLCQTGGGLSVELQGPPAGDGDETTLDYYMTADGLQEDTPQQYLNLWEEICGQFEFFPQLYMLMAARPNVVLICLTTGIGPSGPETVLTQAPDDTPSHNPEDDHLIDPNATMQTLLSAINNYNSQHPATPPLTTPITLAAQNKENRKKNSSTKVHRTPKPSPFGQINLQNARGHTQKKGLEELLASTMETTQRNQFLHERRNQDLEEKKLLMEEFRNGLVMKGQYCRKVKRLEKASREMAAGPSNGKPQRRVVSSSEDEDSDSDSSKGEEIDWSESS</sequence>
<dbReference type="Proteomes" id="UP000027265">
    <property type="component" value="Unassembled WGS sequence"/>
</dbReference>
<dbReference type="HOGENOM" id="CLU_801837_0_0_1"/>
<feature type="region of interest" description="Disordered" evidence="1">
    <location>
        <begin position="304"/>
        <end position="346"/>
    </location>
</feature>